<dbReference type="EMBL" id="AZEU01000248">
    <property type="protein sequence ID" value="KRL41560.1"/>
    <property type="molecule type" value="Genomic_DNA"/>
</dbReference>
<feature type="compositionally biased region" description="Low complexity" evidence="1">
    <location>
        <begin position="10"/>
        <end position="20"/>
    </location>
</feature>
<feature type="region of interest" description="Disordered" evidence="1">
    <location>
        <begin position="1"/>
        <end position="20"/>
    </location>
</feature>
<keyword evidence="2" id="KW-0812">Transmembrane</keyword>
<comment type="caution">
    <text evidence="3">The sequence shown here is derived from an EMBL/GenBank/DDBJ whole genome shotgun (WGS) entry which is preliminary data.</text>
</comment>
<dbReference type="PATRIC" id="fig|1423769.4.peg.2343"/>
<name>A0A0R1QLM5_9LACO</name>
<evidence type="ECO:0000313" key="4">
    <source>
        <dbReference type="Proteomes" id="UP000051790"/>
    </source>
</evidence>
<evidence type="ECO:0000256" key="2">
    <source>
        <dbReference type="SAM" id="Phobius"/>
    </source>
</evidence>
<dbReference type="AlphaFoldDB" id="A0A0R1QLM5"/>
<proteinExistence type="predicted"/>
<dbReference type="RefSeq" id="WP_054715140.1">
    <property type="nucleotide sequence ID" value="NZ_AZEU01000248.1"/>
</dbReference>
<dbReference type="Proteomes" id="UP000051790">
    <property type="component" value="Unassembled WGS sequence"/>
</dbReference>
<accession>A0A0R1QLM5</accession>
<protein>
    <submittedName>
        <fullName evidence="3">Uncharacterized protein</fullName>
    </submittedName>
</protein>
<organism evidence="3 4">
    <name type="scientific">Lacticaseibacillus manihotivorans DSM 13343 = JCM 12514</name>
    <dbReference type="NCBI Taxonomy" id="1423769"/>
    <lineage>
        <taxon>Bacteria</taxon>
        <taxon>Bacillati</taxon>
        <taxon>Bacillota</taxon>
        <taxon>Bacilli</taxon>
        <taxon>Lactobacillales</taxon>
        <taxon>Lactobacillaceae</taxon>
        <taxon>Lacticaseibacillus</taxon>
    </lineage>
</organism>
<feature type="transmembrane region" description="Helical" evidence="2">
    <location>
        <begin position="21"/>
        <end position="44"/>
    </location>
</feature>
<keyword evidence="2" id="KW-1133">Transmembrane helix</keyword>
<feature type="transmembrane region" description="Helical" evidence="2">
    <location>
        <begin position="50"/>
        <end position="71"/>
    </location>
</feature>
<keyword evidence="2" id="KW-0472">Membrane</keyword>
<evidence type="ECO:0000313" key="3">
    <source>
        <dbReference type="EMBL" id="KRL41560.1"/>
    </source>
</evidence>
<gene>
    <name evidence="3" type="ORF">FD01_GL002182</name>
</gene>
<dbReference type="OrthoDB" id="9952842at2"/>
<keyword evidence="4" id="KW-1185">Reference proteome</keyword>
<evidence type="ECO:0000256" key="1">
    <source>
        <dbReference type="SAM" id="MobiDB-lite"/>
    </source>
</evidence>
<sequence>MKEKFRQMMETSAKQSNSSSSLSYWVGSAVVSLGGGGYVAYRLWETGHTIGAVLAGIVFLLVGIYDLRMVLHKKIATRKRR</sequence>
<reference evidence="3 4" key="1">
    <citation type="journal article" date="2015" name="Genome Announc.">
        <title>Expanding the biotechnology potential of lactobacilli through comparative genomics of 213 strains and associated genera.</title>
        <authorList>
            <person name="Sun Z."/>
            <person name="Harris H.M."/>
            <person name="McCann A."/>
            <person name="Guo C."/>
            <person name="Argimon S."/>
            <person name="Zhang W."/>
            <person name="Yang X."/>
            <person name="Jeffery I.B."/>
            <person name="Cooney J.C."/>
            <person name="Kagawa T.F."/>
            <person name="Liu W."/>
            <person name="Song Y."/>
            <person name="Salvetti E."/>
            <person name="Wrobel A."/>
            <person name="Rasinkangas P."/>
            <person name="Parkhill J."/>
            <person name="Rea M.C."/>
            <person name="O'Sullivan O."/>
            <person name="Ritari J."/>
            <person name="Douillard F.P."/>
            <person name="Paul Ross R."/>
            <person name="Yang R."/>
            <person name="Briner A.E."/>
            <person name="Felis G.E."/>
            <person name="de Vos W.M."/>
            <person name="Barrangou R."/>
            <person name="Klaenhammer T.R."/>
            <person name="Caufield P.W."/>
            <person name="Cui Y."/>
            <person name="Zhang H."/>
            <person name="O'Toole P.W."/>
        </authorList>
    </citation>
    <scope>NUCLEOTIDE SEQUENCE [LARGE SCALE GENOMIC DNA]</scope>
    <source>
        <strain evidence="3 4">DSM 13343</strain>
    </source>
</reference>